<dbReference type="Pfam" id="PF14345">
    <property type="entry name" value="GDYXXLXY"/>
    <property type="match status" value="1"/>
</dbReference>
<evidence type="ECO:0000313" key="2">
    <source>
        <dbReference type="Proteomes" id="UP000644756"/>
    </source>
</evidence>
<reference evidence="1" key="1">
    <citation type="journal article" date="2014" name="Int. J. Syst. Evol. Microbiol.">
        <title>Complete genome sequence of Corynebacterium casei LMG S-19264T (=DSM 44701T), isolated from a smear-ripened cheese.</title>
        <authorList>
            <consortium name="US DOE Joint Genome Institute (JGI-PGF)"/>
            <person name="Walter F."/>
            <person name="Albersmeier A."/>
            <person name="Kalinowski J."/>
            <person name="Ruckert C."/>
        </authorList>
    </citation>
    <scope>NUCLEOTIDE SEQUENCE</scope>
    <source>
        <strain evidence="1">CGMCC 1.12987</strain>
    </source>
</reference>
<proteinExistence type="predicted"/>
<evidence type="ECO:0008006" key="3">
    <source>
        <dbReference type="Google" id="ProtNLM"/>
    </source>
</evidence>
<sequence length="176" mass="20102">MRNSSKRLKLLVGLVLLQVIVLLGLAFSYIAVDWYGKEIRLETAPVDPRDLFYGDYVILNYEISRLPDEMWHGGAAQPERGQRAYVLLRPSTEHPELYEAAGIYDERPDAGTEDVVLKARVEYAWDGNIELTYGFERYYVPEGTGKALEEQRENMQVAIKVAPWGQAKLSRLIIQP</sequence>
<comment type="caution">
    <text evidence="1">The sequence shown here is derived from an EMBL/GenBank/DDBJ whole genome shotgun (WGS) entry which is preliminary data.</text>
</comment>
<dbReference type="RefSeq" id="WP_188530928.1">
    <property type="nucleotide sequence ID" value="NZ_BMGR01000006.1"/>
</dbReference>
<accession>A0A917CYQ5</accession>
<protein>
    <recommendedName>
        <fullName evidence="3">GDYXXLXY domain-containing protein</fullName>
    </recommendedName>
</protein>
<keyword evidence="2" id="KW-1185">Reference proteome</keyword>
<evidence type="ECO:0000313" key="1">
    <source>
        <dbReference type="EMBL" id="GGG02877.1"/>
    </source>
</evidence>
<reference evidence="1" key="2">
    <citation type="submission" date="2020-09" db="EMBL/GenBank/DDBJ databases">
        <authorList>
            <person name="Sun Q."/>
            <person name="Zhou Y."/>
        </authorList>
    </citation>
    <scope>NUCLEOTIDE SEQUENCE</scope>
    <source>
        <strain evidence="1">CGMCC 1.12987</strain>
    </source>
</reference>
<dbReference type="AlphaFoldDB" id="A0A917CYQ5"/>
<dbReference type="InterPro" id="IPR025833">
    <property type="entry name" value="GDYXXLXY"/>
</dbReference>
<name>A0A917CYQ5_9BACL</name>
<organism evidence="1 2">
    <name type="scientific">Paenibacillus abyssi</name>
    <dbReference type="NCBI Taxonomy" id="1340531"/>
    <lineage>
        <taxon>Bacteria</taxon>
        <taxon>Bacillati</taxon>
        <taxon>Bacillota</taxon>
        <taxon>Bacilli</taxon>
        <taxon>Bacillales</taxon>
        <taxon>Paenibacillaceae</taxon>
        <taxon>Paenibacillus</taxon>
    </lineage>
</organism>
<dbReference type="Proteomes" id="UP000644756">
    <property type="component" value="Unassembled WGS sequence"/>
</dbReference>
<dbReference type="EMBL" id="BMGR01000006">
    <property type="protein sequence ID" value="GGG02877.1"/>
    <property type="molecule type" value="Genomic_DNA"/>
</dbReference>
<gene>
    <name evidence="1" type="ORF">GCM10010916_19950</name>
</gene>